<evidence type="ECO:0000256" key="1">
    <source>
        <dbReference type="ARBA" id="ARBA00008025"/>
    </source>
</evidence>
<dbReference type="PROSITE" id="PS50892">
    <property type="entry name" value="V_SNARE"/>
    <property type="match status" value="1"/>
</dbReference>
<evidence type="ECO:0000256" key="5">
    <source>
        <dbReference type="ARBA" id="ARBA00023288"/>
    </source>
</evidence>
<dbReference type="PROSITE" id="PS50859">
    <property type="entry name" value="LONGIN"/>
    <property type="match status" value="1"/>
</dbReference>
<evidence type="ECO:0000256" key="7">
    <source>
        <dbReference type="ARBA" id="ARBA00046278"/>
    </source>
</evidence>
<keyword evidence="3" id="KW-0472">Membrane</keyword>
<comment type="subcellular location">
    <subcellularLocation>
        <location evidence="7">Endomembrane system</location>
        <topology evidence="7">Lipid-anchor</topology>
        <orientation evidence="7">Cytoplasmic side</orientation>
    </subcellularLocation>
</comment>
<evidence type="ECO:0000256" key="2">
    <source>
        <dbReference type="ARBA" id="ARBA00022481"/>
    </source>
</evidence>
<keyword evidence="5" id="KW-0449">Lipoprotein</keyword>
<evidence type="ECO:0000256" key="4">
    <source>
        <dbReference type="ARBA" id="ARBA00023139"/>
    </source>
</evidence>
<protein>
    <submittedName>
        <fullName evidence="11">Snare-like protein</fullName>
    </submittedName>
</protein>
<feature type="domain" description="Longin" evidence="9">
    <location>
        <begin position="8"/>
        <end position="115"/>
    </location>
</feature>
<dbReference type="EMBL" id="MU002261">
    <property type="protein sequence ID" value="KAF2787964.1"/>
    <property type="molecule type" value="Genomic_DNA"/>
</dbReference>
<dbReference type="GO" id="GO:0005794">
    <property type="term" value="C:Golgi apparatus"/>
    <property type="evidence" value="ECO:0007669"/>
    <property type="project" value="TreeGrafter"/>
</dbReference>
<dbReference type="OrthoDB" id="27923at2759"/>
<dbReference type="SMART" id="SM01270">
    <property type="entry name" value="Longin"/>
    <property type="match status" value="1"/>
</dbReference>
<keyword evidence="4" id="KW-0564">Palmitate</keyword>
<evidence type="ECO:0000259" key="9">
    <source>
        <dbReference type="PROSITE" id="PS50859"/>
    </source>
</evidence>
<evidence type="ECO:0000256" key="6">
    <source>
        <dbReference type="ARBA" id="ARBA00023289"/>
    </source>
</evidence>
<name>A0A6A6WVM7_9PLEO</name>
<dbReference type="InterPro" id="IPR042855">
    <property type="entry name" value="V_SNARE_CC"/>
</dbReference>
<keyword evidence="8" id="KW-0175">Coiled coil</keyword>
<dbReference type="CDD" id="cd14824">
    <property type="entry name" value="Longin"/>
    <property type="match status" value="1"/>
</dbReference>
<feature type="domain" description="V-SNARE coiled-coil homology" evidence="10">
    <location>
        <begin position="145"/>
        <end position="205"/>
    </location>
</feature>
<proteinExistence type="inferred from homology"/>
<evidence type="ECO:0000256" key="3">
    <source>
        <dbReference type="ARBA" id="ARBA00023136"/>
    </source>
</evidence>
<dbReference type="SUPFAM" id="SSF58038">
    <property type="entry name" value="SNARE fusion complex"/>
    <property type="match status" value="1"/>
</dbReference>
<dbReference type="GO" id="GO:0006888">
    <property type="term" value="P:endoplasmic reticulum to Golgi vesicle-mediated transport"/>
    <property type="evidence" value="ECO:0007669"/>
    <property type="project" value="TreeGrafter"/>
</dbReference>
<keyword evidence="2" id="KW-0488">Methylation</keyword>
<dbReference type="InterPro" id="IPR011012">
    <property type="entry name" value="Longin-like_dom_sf"/>
</dbReference>
<evidence type="ECO:0000313" key="12">
    <source>
        <dbReference type="Proteomes" id="UP000799757"/>
    </source>
</evidence>
<sequence length="205" mass="23301">MVRVFSLSVWRNDSKPALELCRERDLSNFSRFTQGQYGTFMSFFAGECAERTKPGQRQIVKEQDYHFHLYGRVEGICGVIVTDLKYDELAAQIILGKICDEFLSKYPRSAITKAAKEKRDSPPPLPLPKLKDYLVLYQNPGEANGTMKIQKELDETMVVLHKTMADIVERGEKIDDLVAKSDGLSAQSKMFYTQAKKQNSCCVVM</sequence>
<evidence type="ECO:0000259" key="10">
    <source>
        <dbReference type="PROSITE" id="PS50892"/>
    </source>
</evidence>
<dbReference type="AlphaFoldDB" id="A0A6A6WVM7"/>
<organism evidence="11 12">
    <name type="scientific">Melanomma pulvis-pyrius CBS 109.77</name>
    <dbReference type="NCBI Taxonomy" id="1314802"/>
    <lineage>
        <taxon>Eukaryota</taxon>
        <taxon>Fungi</taxon>
        <taxon>Dikarya</taxon>
        <taxon>Ascomycota</taxon>
        <taxon>Pezizomycotina</taxon>
        <taxon>Dothideomycetes</taxon>
        <taxon>Pleosporomycetidae</taxon>
        <taxon>Pleosporales</taxon>
        <taxon>Melanommataceae</taxon>
        <taxon>Melanomma</taxon>
    </lineage>
</organism>
<keyword evidence="12" id="KW-1185">Reference proteome</keyword>
<dbReference type="Pfam" id="PF00957">
    <property type="entry name" value="Synaptobrevin"/>
    <property type="match status" value="1"/>
</dbReference>
<comment type="similarity">
    <text evidence="1">Belongs to the synaptobrevin family.</text>
</comment>
<evidence type="ECO:0000313" key="11">
    <source>
        <dbReference type="EMBL" id="KAF2787964.1"/>
    </source>
</evidence>
<keyword evidence="6" id="KW-0636">Prenylation</keyword>
<dbReference type="Gene3D" id="1.20.5.110">
    <property type="match status" value="1"/>
</dbReference>
<dbReference type="Proteomes" id="UP000799757">
    <property type="component" value="Unassembled WGS sequence"/>
</dbReference>
<evidence type="ECO:0000256" key="8">
    <source>
        <dbReference type="PROSITE-ProRule" id="PRU00290"/>
    </source>
</evidence>
<dbReference type="PANTHER" id="PTHR45806:SF1">
    <property type="entry name" value="SYNAPTOBREVIN HOMOLOG YKT6"/>
    <property type="match status" value="1"/>
</dbReference>
<dbReference type="SUPFAM" id="SSF64356">
    <property type="entry name" value="SNARE-like"/>
    <property type="match status" value="1"/>
</dbReference>
<gene>
    <name evidence="11" type="ORF">K505DRAFT_411145</name>
</gene>
<accession>A0A6A6WVM7</accession>
<dbReference type="Pfam" id="PF13774">
    <property type="entry name" value="Longin"/>
    <property type="match status" value="1"/>
</dbReference>
<dbReference type="Gene3D" id="3.30.450.50">
    <property type="entry name" value="Longin domain"/>
    <property type="match status" value="1"/>
</dbReference>
<dbReference type="InterPro" id="IPR010908">
    <property type="entry name" value="Longin_dom"/>
</dbReference>
<dbReference type="PANTHER" id="PTHR45806">
    <property type="entry name" value="SYNAPTOBREVIN HOMOLOG YKT6"/>
    <property type="match status" value="1"/>
</dbReference>
<reference evidence="11" key="1">
    <citation type="journal article" date="2020" name="Stud. Mycol.">
        <title>101 Dothideomycetes genomes: a test case for predicting lifestyles and emergence of pathogens.</title>
        <authorList>
            <person name="Haridas S."/>
            <person name="Albert R."/>
            <person name="Binder M."/>
            <person name="Bloem J."/>
            <person name="Labutti K."/>
            <person name="Salamov A."/>
            <person name="Andreopoulos B."/>
            <person name="Baker S."/>
            <person name="Barry K."/>
            <person name="Bills G."/>
            <person name="Bluhm B."/>
            <person name="Cannon C."/>
            <person name="Castanera R."/>
            <person name="Culley D."/>
            <person name="Daum C."/>
            <person name="Ezra D."/>
            <person name="Gonzalez J."/>
            <person name="Henrissat B."/>
            <person name="Kuo A."/>
            <person name="Liang C."/>
            <person name="Lipzen A."/>
            <person name="Lutzoni F."/>
            <person name="Magnuson J."/>
            <person name="Mondo S."/>
            <person name="Nolan M."/>
            <person name="Ohm R."/>
            <person name="Pangilinan J."/>
            <person name="Park H.-J."/>
            <person name="Ramirez L."/>
            <person name="Alfaro M."/>
            <person name="Sun H."/>
            <person name="Tritt A."/>
            <person name="Yoshinaga Y."/>
            <person name="Zwiers L.-H."/>
            <person name="Turgeon B."/>
            <person name="Goodwin S."/>
            <person name="Spatafora J."/>
            <person name="Crous P."/>
            <person name="Grigoriev I."/>
        </authorList>
    </citation>
    <scope>NUCLEOTIDE SEQUENCE</scope>
    <source>
        <strain evidence="11">CBS 109.77</strain>
    </source>
</reference>
<dbReference type="GO" id="GO:0005484">
    <property type="term" value="F:SNAP receptor activity"/>
    <property type="evidence" value="ECO:0007669"/>
    <property type="project" value="TreeGrafter"/>
</dbReference>